<proteinExistence type="predicted"/>
<evidence type="ECO:0008006" key="3">
    <source>
        <dbReference type="Google" id="ProtNLM"/>
    </source>
</evidence>
<reference evidence="1" key="1">
    <citation type="submission" date="2023-06" db="EMBL/GenBank/DDBJ databases">
        <title>Genomic of Agaribacillus aureum.</title>
        <authorList>
            <person name="Wang G."/>
        </authorList>
    </citation>
    <scope>NUCLEOTIDE SEQUENCE</scope>
    <source>
        <strain evidence="1">BMA12</strain>
    </source>
</reference>
<dbReference type="RefSeq" id="WP_346758519.1">
    <property type="nucleotide sequence ID" value="NZ_JAUJEB010000002.1"/>
</dbReference>
<gene>
    <name evidence="1" type="ORF">QQ020_14015</name>
</gene>
<dbReference type="EMBL" id="JAUJEB010000002">
    <property type="protein sequence ID" value="MDN5213179.1"/>
    <property type="molecule type" value="Genomic_DNA"/>
</dbReference>
<sequence length="181" mass="21049">MRVFILCTGRCGSMTFINACRKIENYSSGHETLCGLIGSRRFEYSDNHIEADNRLTWCLGKLHEKFGNNATYVHLKRAKEDTADSFVKRFEFRASMIRAYCEGVKMLPLEKMGSDLRLQLCHDYIENVNSNIELFLSDKQKKITINLENVKPDFIRFWKLIDAKGDLDEALKEFEIKYNAS</sequence>
<keyword evidence="2" id="KW-1185">Reference proteome</keyword>
<dbReference type="Proteomes" id="UP001172083">
    <property type="component" value="Unassembled WGS sequence"/>
</dbReference>
<evidence type="ECO:0000313" key="1">
    <source>
        <dbReference type="EMBL" id="MDN5213179.1"/>
    </source>
</evidence>
<evidence type="ECO:0000313" key="2">
    <source>
        <dbReference type="Proteomes" id="UP001172083"/>
    </source>
</evidence>
<organism evidence="1 2">
    <name type="scientific">Agaribacillus aureus</name>
    <dbReference type="NCBI Taxonomy" id="3051825"/>
    <lineage>
        <taxon>Bacteria</taxon>
        <taxon>Pseudomonadati</taxon>
        <taxon>Bacteroidota</taxon>
        <taxon>Cytophagia</taxon>
        <taxon>Cytophagales</taxon>
        <taxon>Splendidivirgaceae</taxon>
        <taxon>Agaribacillus</taxon>
    </lineage>
</organism>
<accession>A0ABT8L622</accession>
<name>A0ABT8L622_9BACT</name>
<protein>
    <recommendedName>
        <fullName evidence="3">Sulfotransferase family protein</fullName>
    </recommendedName>
</protein>
<comment type="caution">
    <text evidence="1">The sequence shown here is derived from an EMBL/GenBank/DDBJ whole genome shotgun (WGS) entry which is preliminary data.</text>
</comment>